<organism evidence="2 3">
    <name type="scientific">Trichomonas vaginalis (strain ATCC PRA-98 / G3)</name>
    <dbReference type="NCBI Taxonomy" id="412133"/>
    <lineage>
        <taxon>Eukaryota</taxon>
        <taxon>Metamonada</taxon>
        <taxon>Parabasalia</taxon>
        <taxon>Trichomonadida</taxon>
        <taxon>Trichomonadidae</taxon>
        <taxon>Trichomonas</taxon>
    </lineage>
</organism>
<protein>
    <submittedName>
        <fullName evidence="2">Uncharacterized protein</fullName>
    </submittedName>
</protein>
<dbReference type="VEuPathDB" id="TrichDB:TVAGG3_1024580"/>
<evidence type="ECO:0000256" key="1">
    <source>
        <dbReference type="SAM" id="MobiDB-lite"/>
    </source>
</evidence>
<evidence type="ECO:0000313" key="3">
    <source>
        <dbReference type="Proteomes" id="UP000001542"/>
    </source>
</evidence>
<dbReference type="KEGG" id="tva:4744630"/>
<dbReference type="AlphaFoldDB" id="A2G785"/>
<reference evidence="2" key="2">
    <citation type="journal article" date="2007" name="Science">
        <title>Draft genome sequence of the sexually transmitted pathogen Trichomonas vaginalis.</title>
        <authorList>
            <person name="Carlton J.M."/>
            <person name="Hirt R.P."/>
            <person name="Silva J.C."/>
            <person name="Delcher A.L."/>
            <person name="Schatz M."/>
            <person name="Zhao Q."/>
            <person name="Wortman J.R."/>
            <person name="Bidwell S.L."/>
            <person name="Alsmark U.C.M."/>
            <person name="Besteiro S."/>
            <person name="Sicheritz-Ponten T."/>
            <person name="Noel C.J."/>
            <person name="Dacks J.B."/>
            <person name="Foster P.G."/>
            <person name="Simillion C."/>
            <person name="Van de Peer Y."/>
            <person name="Miranda-Saavedra D."/>
            <person name="Barton G.J."/>
            <person name="Westrop G.D."/>
            <person name="Mueller S."/>
            <person name="Dessi D."/>
            <person name="Fiori P.L."/>
            <person name="Ren Q."/>
            <person name="Paulsen I."/>
            <person name="Zhang H."/>
            <person name="Bastida-Corcuera F.D."/>
            <person name="Simoes-Barbosa A."/>
            <person name="Brown M.T."/>
            <person name="Hayes R.D."/>
            <person name="Mukherjee M."/>
            <person name="Okumura C.Y."/>
            <person name="Schneider R."/>
            <person name="Smith A.J."/>
            <person name="Vanacova S."/>
            <person name="Villalvazo M."/>
            <person name="Haas B.J."/>
            <person name="Pertea M."/>
            <person name="Feldblyum T.V."/>
            <person name="Utterback T.R."/>
            <person name="Shu C.L."/>
            <person name="Osoegawa K."/>
            <person name="de Jong P.J."/>
            <person name="Hrdy I."/>
            <person name="Horvathova L."/>
            <person name="Zubacova Z."/>
            <person name="Dolezal P."/>
            <person name="Malik S.B."/>
            <person name="Logsdon J.M. Jr."/>
            <person name="Henze K."/>
            <person name="Gupta A."/>
            <person name="Wang C.C."/>
            <person name="Dunne R.L."/>
            <person name="Upcroft J.A."/>
            <person name="Upcroft P."/>
            <person name="White O."/>
            <person name="Salzberg S.L."/>
            <person name="Tang P."/>
            <person name="Chiu C.-H."/>
            <person name="Lee Y.-S."/>
            <person name="Embley T.M."/>
            <person name="Coombs G.H."/>
            <person name="Mottram J.C."/>
            <person name="Tachezy J."/>
            <person name="Fraser-Liggett C.M."/>
            <person name="Johnson P.J."/>
        </authorList>
    </citation>
    <scope>NUCLEOTIDE SEQUENCE [LARGE SCALE GENOMIC DNA]</scope>
    <source>
        <strain evidence="2">G3</strain>
    </source>
</reference>
<evidence type="ECO:0000313" key="2">
    <source>
        <dbReference type="EMBL" id="EAX86982.1"/>
    </source>
</evidence>
<dbReference type="VEuPathDB" id="TrichDB:TVAG_102950"/>
<accession>A2G785</accession>
<dbReference type="InParanoid" id="A2G785"/>
<dbReference type="EMBL" id="DS114534">
    <property type="protein sequence ID" value="EAX86982.1"/>
    <property type="molecule type" value="Genomic_DNA"/>
</dbReference>
<reference evidence="2" key="1">
    <citation type="submission" date="2006-10" db="EMBL/GenBank/DDBJ databases">
        <authorList>
            <person name="Amadeo P."/>
            <person name="Zhao Q."/>
            <person name="Wortman J."/>
            <person name="Fraser-Liggett C."/>
            <person name="Carlton J."/>
        </authorList>
    </citation>
    <scope>NUCLEOTIDE SEQUENCE</scope>
    <source>
        <strain evidence="2">G3</strain>
    </source>
</reference>
<name>A2G785_TRIV3</name>
<proteinExistence type="predicted"/>
<sequence length="202" mass="23690">MGKPANKSNKVYGIRQTIARKKLREEIMNDEGFWKNCLQKFTKMKAYKIKGILIRYCQKNSIKLDPEFARGHKESLYWFYKYGKIEEFERVKEMAEIVSGAECKYIKFTGELSDDTDPVDGFIINNNGVIQKLCKGRSKKRDLSKYDEEKNPSESGDLKPSSAQMSDWSDENLVQLDFLGDNFYYQYETPIEYDLNIQLETF</sequence>
<feature type="compositionally biased region" description="Basic and acidic residues" evidence="1">
    <location>
        <begin position="143"/>
        <end position="152"/>
    </location>
</feature>
<dbReference type="VEuPathDB" id="TrichDB:TVAGG3_1019590"/>
<dbReference type="Proteomes" id="UP000001542">
    <property type="component" value="Unassembled WGS sequence"/>
</dbReference>
<feature type="region of interest" description="Disordered" evidence="1">
    <location>
        <begin position="143"/>
        <end position="165"/>
    </location>
</feature>
<gene>
    <name evidence="2" type="ORF">TVAG_102950</name>
</gene>
<keyword evidence="3" id="KW-1185">Reference proteome</keyword>
<dbReference type="RefSeq" id="XP_001299912.1">
    <property type="nucleotide sequence ID" value="XM_001299911.1"/>
</dbReference>